<dbReference type="GO" id="GO:0015562">
    <property type="term" value="F:efflux transmembrane transporter activity"/>
    <property type="evidence" value="ECO:0007669"/>
    <property type="project" value="InterPro"/>
</dbReference>
<dbReference type="AlphaFoldDB" id="A0A9X1V5K8"/>
<accession>A0A9X1V5K8</accession>
<feature type="coiled-coil region" evidence="8">
    <location>
        <begin position="164"/>
        <end position="198"/>
    </location>
</feature>
<proteinExistence type="inferred from homology"/>
<evidence type="ECO:0000256" key="3">
    <source>
        <dbReference type="ARBA" id="ARBA00022448"/>
    </source>
</evidence>
<keyword evidence="10" id="KW-1185">Reference proteome</keyword>
<dbReference type="Proteomes" id="UP001139226">
    <property type="component" value="Unassembled WGS sequence"/>
</dbReference>
<dbReference type="InterPro" id="IPR003423">
    <property type="entry name" value="OMP_efflux"/>
</dbReference>
<dbReference type="InterPro" id="IPR051906">
    <property type="entry name" value="TolC-like"/>
</dbReference>
<dbReference type="SUPFAM" id="SSF56954">
    <property type="entry name" value="Outer membrane efflux proteins (OEP)"/>
    <property type="match status" value="1"/>
</dbReference>
<gene>
    <name evidence="9" type="ORF">ML462_15215</name>
</gene>
<dbReference type="Gene3D" id="1.20.1600.10">
    <property type="entry name" value="Outer membrane efflux proteins (OEP)"/>
    <property type="match status" value="1"/>
</dbReference>
<keyword evidence="6" id="KW-0472">Membrane</keyword>
<dbReference type="PANTHER" id="PTHR30026">
    <property type="entry name" value="OUTER MEMBRANE PROTEIN TOLC"/>
    <property type="match status" value="1"/>
</dbReference>
<dbReference type="GO" id="GO:0015288">
    <property type="term" value="F:porin activity"/>
    <property type="evidence" value="ECO:0007669"/>
    <property type="project" value="TreeGrafter"/>
</dbReference>
<protein>
    <submittedName>
        <fullName evidence="9">TolC family protein</fullName>
    </submittedName>
</protein>
<evidence type="ECO:0000256" key="4">
    <source>
        <dbReference type="ARBA" id="ARBA00022452"/>
    </source>
</evidence>
<reference evidence="9" key="1">
    <citation type="submission" date="2022-03" db="EMBL/GenBank/DDBJ databases">
        <title>Gramella crocea sp. nov., isolated from activated sludge of a seafood processing plant.</title>
        <authorList>
            <person name="Zhang X."/>
        </authorList>
    </citation>
    <scope>NUCLEOTIDE SEQUENCE</scope>
    <source>
        <strain evidence="9">YJ019</strain>
    </source>
</reference>
<name>A0A9X1V5K8_9FLAO</name>
<sequence>MIAFHFSFFTFHSVTAQELEAFYNQALINNPEISSMQANVEIARENINEVGSIPDTEFGFGYFVSEPETRTGAQKLRVSVRQNIPWFGTIQSRKDYAGALVSLEEADLEIAKRKLKLEVSEVYFDLYEMREKLEVLQENIELLDLYRTMALNSVETGKASAVEVLKLKMRQNDLLEQKKNLQLQIEALKARFNNILNIDEMTLLNFEDTLMIPPEKSENYDLSLHPELLRFEDYAESILKNEEMNQQESSPKLGFGLDYISVQERTDINFSDNGKDIVMPMVSVQVPIFNKTYRSVSKQNELKQDQITSDRDAKLNDLENRLETALYERNSARIRFNTQLDNLQQASNAEELLIKQYETGTIDFEDVLDIQEIQLKIQIDLVEAVSAWYQKDAVVNYLTNNTF</sequence>
<keyword evidence="7" id="KW-0998">Cell outer membrane</keyword>
<comment type="subcellular location">
    <subcellularLocation>
        <location evidence="1">Cell outer membrane</location>
    </subcellularLocation>
</comment>
<evidence type="ECO:0000256" key="8">
    <source>
        <dbReference type="SAM" id="Coils"/>
    </source>
</evidence>
<evidence type="ECO:0000256" key="6">
    <source>
        <dbReference type="ARBA" id="ARBA00023136"/>
    </source>
</evidence>
<evidence type="ECO:0000256" key="1">
    <source>
        <dbReference type="ARBA" id="ARBA00004442"/>
    </source>
</evidence>
<keyword evidence="3" id="KW-0813">Transport</keyword>
<comment type="similarity">
    <text evidence="2">Belongs to the outer membrane factor (OMF) (TC 1.B.17) family.</text>
</comment>
<dbReference type="PANTHER" id="PTHR30026:SF20">
    <property type="entry name" value="OUTER MEMBRANE PROTEIN TOLC"/>
    <property type="match status" value="1"/>
</dbReference>
<evidence type="ECO:0000313" key="10">
    <source>
        <dbReference type="Proteomes" id="UP001139226"/>
    </source>
</evidence>
<evidence type="ECO:0000256" key="5">
    <source>
        <dbReference type="ARBA" id="ARBA00022692"/>
    </source>
</evidence>
<comment type="caution">
    <text evidence="9">The sequence shown here is derived from an EMBL/GenBank/DDBJ whole genome shotgun (WGS) entry which is preliminary data.</text>
</comment>
<evidence type="ECO:0000256" key="7">
    <source>
        <dbReference type="ARBA" id="ARBA00023237"/>
    </source>
</evidence>
<dbReference type="GO" id="GO:0009279">
    <property type="term" value="C:cell outer membrane"/>
    <property type="evidence" value="ECO:0007669"/>
    <property type="project" value="UniProtKB-SubCell"/>
</dbReference>
<keyword evidence="5" id="KW-0812">Transmembrane</keyword>
<dbReference type="Pfam" id="PF02321">
    <property type="entry name" value="OEP"/>
    <property type="match status" value="1"/>
</dbReference>
<evidence type="ECO:0000256" key="2">
    <source>
        <dbReference type="ARBA" id="ARBA00007613"/>
    </source>
</evidence>
<keyword evidence="8" id="KW-0175">Coiled coil</keyword>
<dbReference type="GO" id="GO:1990281">
    <property type="term" value="C:efflux pump complex"/>
    <property type="evidence" value="ECO:0007669"/>
    <property type="project" value="TreeGrafter"/>
</dbReference>
<organism evidence="9 10">
    <name type="scientific">Christiangramia lutea</name>
    <dbReference type="NCBI Taxonomy" id="1607951"/>
    <lineage>
        <taxon>Bacteria</taxon>
        <taxon>Pseudomonadati</taxon>
        <taxon>Bacteroidota</taxon>
        <taxon>Flavobacteriia</taxon>
        <taxon>Flavobacteriales</taxon>
        <taxon>Flavobacteriaceae</taxon>
        <taxon>Christiangramia</taxon>
    </lineage>
</organism>
<dbReference type="EMBL" id="JAKVTV010000006">
    <property type="protein sequence ID" value="MCH4824521.1"/>
    <property type="molecule type" value="Genomic_DNA"/>
</dbReference>
<evidence type="ECO:0000313" key="9">
    <source>
        <dbReference type="EMBL" id="MCH4824521.1"/>
    </source>
</evidence>
<keyword evidence="4" id="KW-1134">Transmembrane beta strand</keyword>